<feature type="region of interest" description="Disordered" evidence="1">
    <location>
        <begin position="1"/>
        <end position="24"/>
    </location>
</feature>
<accession>A0A5D2A5J2</accession>
<name>A0A5D2A5J2_GOSDA</name>
<dbReference type="AlphaFoldDB" id="A0A5D2A5J2"/>
<evidence type="ECO:0000313" key="2">
    <source>
        <dbReference type="EMBL" id="TYG40153.1"/>
    </source>
</evidence>
<dbReference type="EMBL" id="CM017712">
    <property type="protein sequence ID" value="TYG40153.1"/>
    <property type="molecule type" value="Genomic_DNA"/>
</dbReference>
<protein>
    <submittedName>
        <fullName evidence="3">Uncharacterized protein</fullName>
    </submittedName>
</protein>
<reference evidence="3 4" key="1">
    <citation type="submission" date="2019-06" db="EMBL/GenBank/DDBJ databases">
        <title>WGS assembly of Gossypium darwinii.</title>
        <authorList>
            <person name="Chen Z.J."/>
            <person name="Sreedasyam A."/>
            <person name="Ando A."/>
            <person name="Song Q."/>
            <person name="De L."/>
            <person name="Hulse-Kemp A."/>
            <person name="Ding M."/>
            <person name="Ye W."/>
            <person name="Kirkbride R."/>
            <person name="Jenkins J."/>
            <person name="Plott C."/>
            <person name="Lovell J."/>
            <person name="Lin Y.-M."/>
            <person name="Vaughn R."/>
            <person name="Liu B."/>
            <person name="Li W."/>
            <person name="Simpson S."/>
            <person name="Scheffler B."/>
            <person name="Saski C."/>
            <person name="Grover C."/>
            <person name="Hu G."/>
            <person name="Conover J."/>
            <person name="Carlson J."/>
            <person name="Shu S."/>
            <person name="Boston L."/>
            <person name="Williams M."/>
            <person name="Peterson D."/>
            <person name="Mcgee K."/>
            <person name="Jones D."/>
            <person name="Wendel J."/>
            <person name="Stelly D."/>
            <person name="Grimwood J."/>
            <person name="Schmutz J."/>
        </authorList>
    </citation>
    <scope>NUCLEOTIDE SEQUENCE [LARGE SCALE GENOMIC DNA]</scope>
    <source>
        <strain evidence="3">1808015.09</strain>
    </source>
</reference>
<gene>
    <name evidence="2" type="ORF">ES288_D12G070500v1</name>
    <name evidence="3" type="ORF">ES288_D12G070600v1</name>
</gene>
<feature type="compositionally biased region" description="Basic residues" evidence="1">
    <location>
        <begin position="8"/>
        <end position="18"/>
    </location>
</feature>
<sequence>MLDNNLAKKQKKERKRGNPKCLPPFGLPFNHHQSTMNDGWWSTKAFPLCLHLKPSLKTHQFRPQNPSQPSTPAKKTRIWWLVRKRHGVQTVMGMRGGWRGAEACEVEWLCTWGNGASGQVGGLLVWARADFGLYSCPSLLVVV</sequence>
<organism evidence="3 4">
    <name type="scientific">Gossypium darwinii</name>
    <name type="common">Darwin's cotton</name>
    <name type="synonym">Gossypium barbadense var. darwinii</name>
    <dbReference type="NCBI Taxonomy" id="34276"/>
    <lineage>
        <taxon>Eukaryota</taxon>
        <taxon>Viridiplantae</taxon>
        <taxon>Streptophyta</taxon>
        <taxon>Embryophyta</taxon>
        <taxon>Tracheophyta</taxon>
        <taxon>Spermatophyta</taxon>
        <taxon>Magnoliopsida</taxon>
        <taxon>eudicotyledons</taxon>
        <taxon>Gunneridae</taxon>
        <taxon>Pentapetalae</taxon>
        <taxon>rosids</taxon>
        <taxon>malvids</taxon>
        <taxon>Malvales</taxon>
        <taxon>Malvaceae</taxon>
        <taxon>Malvoideae</taxon>
        <taxon>Gossypium</taxon>
    </lineage>
</organism>
<evidence type="ECO:0000313" key="3">
    <source>
        <dbReference type="EMBL" id="TYG40154.1"/>
    </source>
</evidence>
<keyword evidence="4" id="KW-1185">Reference proteome</keyword>
<dbReference type="EMBL" id="CM017712">
    <property type="protein sequence ID" value="TYG40154.1"/>
    <property type="molecule type" value="Genomic_DNA"/>
</dbReference>
<proteinExistence type="predicted"/>
<evidence type="ECO:0000256" key="1">
    <source>
        <dbReference type="SAM" id="MobiDB-lite"/>
    </source>
</evidence>
<evidence type="ECO:0000313" key="4">
    <source>
        <dbReference type="Proteomes" id="UP000323506"/>
    </source>
</evidence>
<dbReference type="Proteomes" id="UP000323506">
    <property type="component" value="Chromosome D12"/>
</dbReference>